<dbReference type="Pfam" id="PF00364">
    <property type="entry name" value="Biotin_lipoyl"/>
    <property type="match status" value="1"/>
</dbReference>
<dbReference type="Pfam" id="PF00682">
    <property type="entry name" value="HMGL-like"/>
    <property type="match status" value="1"/>
</dbReference>
<dbReference type="NCBIfam" id="NF006761">
    <property type="entry name" value="PRK09282.1"/>
    <property type="match status" value="1"/>
</dbReference>
<keyword evidence="5" id="KW-0808">Transferase</keyword>
<dbReference type="EMBL" id="CP003167">
    <property type="protein sequence ID" value="AGB02358.1"/>
    <property type="molecule type" value="Genomic_DNA"/>
</dbReference>
<dbReference type="InterPro" id="IPR000891">
    <property type="entry name" value="PYR_CT"/>
</dbReference>
<dbReference type="GeneID" id="14307707"/>
<dbReference type="GO" id="GO:0016740">
    <property type="term" value="F:transferase activity"/>
    <property type="evidence" value="ECO:0007669"/>
    <property type="project" value="UniProtKB-KW"/>
</dbReference>
<feature type="domain" description="Pyruvate carboxyltransferase" evidence="4">
    <location>
        <begin position="9"/>
        <end position="269"/>
    </location>
</feature>
<dbReference type="Gene3D" id="3.20.20.70">
    <property type="entry name" value="Aldolase class I"/>
    <property type="match status" value="1"/>
</dbReference>
<reference evidence="6" key="1">
    <citation type="submission" date="2011-12" db="EMBL/GenBank/DDBJ databases">
        <title>Complete sequence of Methanoregula formicicum SMSP.</title>
        <authorList>
            <person name="Lucas S."/>
            <person name="Han J."/>
            <person name="Lapidus A."/>
            <person name="Cheng J.-F."/>
            <person name="Goodwin L."/>
            <person name="Pitluck S."/>
            <person name="Peters L."/>
            <person name="Ovchinnikova G."/>
            <person name="Teshima H."/>
            <person name="Detter J.C."/>
            <person name="Han C."/>
            <person name="Tapia R."/>
            <person name="Land M."/>
            <person name="Hauser L."/>
            <person name="Kyrpides N."/>
            <person name="Ivanova N."/>
            <person name="Pagani I."/>
            <person name="Imachi H."/>
            <person name="Tamaki H."/>
            <person name="Sekiguchi Y."/>
            <person name="Kamagata Y."/>
            <person name="Cadillo-Quiroz H."/>
            <person name="Zinder S."/>
            <person name="Liu W.-T."/>
            <person name="Woyke T."/>
        </authorList>
    </citation>
    <scope>NUCLEOTIDE SEQUENCE [LARGE SCALE GENOMIC DNA]</scope>
    <source>
        <strain evidence="6">DSM 22288 / NBRC 105244 / SMSP</strain>
    </source>
</reference>
<protein>
    <submittedName>
        <fullName evidence="5">Pyruvate/oxaloacetate carboxyltransferase</fullName>
    </submittedName>
</protein>
<dbReference type="InterPro" id="IPR001882">
    <property type="entry name" value="Biotin_BS"/>
</dbReference>
<dbReference type="GO" id="GO:0004736">
    <property type="term" value="F:pyruvate carboxylase activity"/>
    <property type="evidence" value="ECO:0007669"/>
    <property type="project" value="TreeGrafter"/>
</dbReference>
<comment type="cofactor">
    <cofactor evidence="1">
        <name>Co(2+)</name>
        <dbReference type="ChEBI" id="CHEBI:48828"/>
    </cofactor>
</comment>
<keyword evidence="2" id="KW-0092">Biotin</keyword>
<dbReference type="PANTHER" id="PTHR43778">
    <property type="entry name" value="PYRUVATE CARBOXYLASE"/>
    <property type="match status" value="1"/>
</dbReference>
<evidence type="ECO:0000313" key="6">
    <source>
        <dbReference type="Proteomes" id="UP000010824"/>
    </source>
</evidence>
<dbReference type="FunCoup" id="L0HGB2">
    <property type="interactions" value="132"/>
</dbReference>
<reference evidence="5 6" key="2">
    <citation type="journal article" date="2014" name="Genome Announc.">
        <title>Complete Genome Sequence of Methanoregula formicica SMSPT, a Mesophilic Hydrogenotrophic Methanogen Isolated from a Methanogenic Upflow Anaerobic Sludge Blanket Reactor.</title>
        <authorList>
            <person name="Yamamoto K."/>
            <person name="Tamaki H."/>
            <person name="Cadillo-Quiroz H."/>
            <person name="Imachi H."/>
            <person name="Kyrpides N."/>
            <person name="Woyke T."/>
            <person name="Goodwin L."/>
            <person name="Zinder S.H."/>
            <person name="Kamagata Y."/>
            <person name="Liu W.T."/>
        </authorList>
    </citation>
    <scope>NUCLEOTIDE SEQUENCE [LARGE SCALE GENOMIC DNA]</scope>
    <source>
        <strain evidence="6">DSM 22288 / NBRC 105244 / SMSP</strain>
    </source>
</reference>
<dbReference type="PROSITE" id="PS50991">
    <property type="entry name" value="PYR_CT"/>
    <property type="match status" value="1"/>
</dbReference>
<accession>L0HGB2</accession>
<dbReference type="InterPro" id="IPR000089">
    <property type="entry name" value="Biotin_lipoyl"/>
</dbReference>
<proteinExistence type="predicted"/>
<dbReference type="FunFam" id="2.40.50.100:FF:000003">
    <property type="entry name" value="Acetyl-CoA carboxylase biotin carboxyl carrier protein"/>
    <property type="match status" value="1"/>
</dbReference>
<dbReference type="InParanoid" id="L0HGB2"/>
<dbReference type="KEGG" id="mfo:Metfor_1318"/>
<dbReference type="InterPro" id="IPR011053">
    <property type="entry name" value="Single_hybrid_motif"/>
</dbReference>
<evidence type="ECO:0000259" key="4">
    <source>
        <dbReference type="PROSITE" id="PS50991"/>
    </source>
</evidence>
<evidence type="ECO:0000256" key="1">
    <source>
        <dbReference type="ARBA" id="ARBA00001941"/>
    </source>
</evidence>
<dbReference type="OrthoDB" id="6555at2157"/>
<dbReference type="PANTHER" id="PTHR43778:SF2">
    <property type="entry name" value="PYRUVATE CARBOXYLASE, MITOCHONDRIAL"/>
    <property type="match status" value="1"/>
</dbReference>
<dbReference type="STRING" id="593750.Metfor_1318"/>
<evidence type="ECO:0000256" key="2">
    <source>
        <dbReference type="ARBA" id="ARBA00023267"/>
    </source>
</evidence>
<dbReference type="Proteomes" id="UP000010824">
    <property type="component" value="Chromosome"/>
</dbReference>
<dbReference type="AlphaFoldDB" id="L0HGB2"/>
<keyword evidence="6" id="KW-1185">Reference proteome</keyword>
<dbReference type="HOGENOM" id="CLU_000395_4_2_2"/>
<keyword evidence="5" id="KW-0670">Pyruvate</keyword>
<dbReference type="Gene3D" id="2.40.50.100">
    <property type="match status" value="1"/>
</dbReference>
<name>L0HGB2_METFS</name>
<evidence type="ECO:0000313" key="5">
    <source>
        <dbReference type="EMBL" id="AGB02358.1"/>
    </source>
</evidence>
<sequence length="580" mass="63773">MHPASPKKVLITDTTLRDAHQSLIATRLRTEDMLPLAREIDSCGFFSVEAWGGATFDTCIRFLNDDPWDRLRALKSELKHTPIQMLLRGQNLVGYRHYPDDVVDKFVDAAHKNGVDIFRIFDALNDIRNMTRSMKRVKDNGAHLQSTISYTTSPVHSTRSFIDMAKELYALECDSICIKDMAGLIMPEQARELITGIKKAVDVKVCLHSHCTSGIAPMSYQAAISAGVDILDTAMSPIAMGTSQPPTESVVASLTGTSRDTGIDLIKLRAVRNQVLRIRDKYQGLLDPISERVDSDVLIYQLPGGMISNIVSQLKEQDALDRWDDVLAEVPRVREDLGYPPLVTPTSQIVGTQAVLNVLVNGQRYRNVTKEVKDYVRGLYGKSPGSISDEIRTLIIGDEKVITQRPADLLEPSYDSMKAEATRAGLIKKEEDVLTYILYPAIAPSFLKGERTIEEIPRKQSAPTSPSDDIPSQMEVEVDGEVFTVRIVSIGGNKVEVASAVPQKIPRGDIAGGIKSNMQGMVLKVPVSRGSAVKKGDTLVILEAMKMENPIHSPVDGKVTEIFVDAGDVVQNGDVLLVVQ</sequence>
<dbReference type="SUPFAM" id="SSF51230">
    <property type="entry name" value="Single hybrid motif"/>
    <property type="match status" value="1"/>
</dbReference>
<dbReference type="CDD" id="cd07937">
    <property type="entry name" value="DRE_TIM_PC_TC_5S"/>
    <property type="match status" value="1"/>
</dbReference>
<dbReference type="SUPFAM" id="SSF89000">
    <property type="entry name" value="post-HMGL domain-like"/>
    <property type="match status" value="1"/>
</dbReference>
<dbReference type="RefSeq" id="WP_015285321.1">
    <property type="nucleotide sequence ID" value="NC_019943.1"/>
</dbReference>
<organism evidence="5 6">
    <name type="scientific">Methanoregula formicica (strain DSM 22288 / NBRC 105244 / SMSP)</name>
    <dbReference type="NCBI Taxonomy" id="593750"/>
    <lineage>
        <taxon>Archaea</taxon>
        <taxon>Methanobacteriati</taxon>
        <taxon>Methanobacteriota</taxon>
        <taxon>Stenosarchaea group</taxon>
        <taxon>Methanomicrobia</taxon>
        <taxon>Methanomicrobiales</taxon>
        <taxon>Methanoregulaceae</taxon>
        <taxon>Methanoregula</taxon>
    </lineage>
</organism>
<dbReference type="InterPro" id="IPR003379">
    <property type="entry name" value="Carboxylase_cons_dom"/>
</dbReference>
<feature type="domain" description="Lipoyl-binding" evidence="3">
    <location>
        <begin position="500"/>
        <end position="580"/>
    </location>
</feature>
<gene>
    <name evidence="5" type="ordered locus">Metfor_1318</name>
</gene>
<dbReference type="CDD" id="cd06850">
    <property type="entry name" value="biotinyl_domain"/>
    <property type="match status" value="1"/>
</dbReference>
<dbReference type="SUPFAM" id="SSF51569">
    <property type="entry name" value="Aldolase"/>
    <property type="match status" value="1"/>
</dbReference>
<dbReference type="Pfam" id="PF02436">
    <property type="entry name" value="PYC_OADA"/>
    <property type="match status" value="1"/>
</dbReference>
<evidence type="ECO:0000259" key="3">
    <source>
        <dbReference type="PROSITE" id="PS50968"/>
    </source>
</evidence>
<dbReference type="InterPro" id="IPR055268">
    <property type="entry name" value="PCB-like"/>
</dbReference>
<dbReference type="PROSITE" id="PS00188">
    <property type="entry name" value="BIOTIN"/>
    <property type="match status" value="1"/>
</dbReference>
<dbReference type="eggNOG" id="arCOG02095">
    <property type="taxonomic scope" value="Archaea"/>
</dbReference>
<dbReference type="GO" id="GO:0006094">
    <property type="term" value="P:gluconeogenesis"/>
    <property type="evidence" value="ECO:0007669"/>
    <property type="project" value="TreeGrafter"/>
</dbReference>
<dbReference type="PROSITE" id="PS50968">
    <property type="entry name" value="BIOTINYL_LIPOYL"/>
    <property type="match status" value="1"/>
</dbReference>
<dbReference type="InterPro" id="IPR013785">
    <property type="entry name" value="Aldolase_TIM"/>
</dbReference>
<dbReference type="GO" id="GO:0005737">
    <property type="term" value="C:cytoplasm"/>
    <property type="evidence" value="ECO:0007669"/>
    <property type="project" value="TreeGrafter"/>
</dbReference>